<dbReference type="InterPro" id="IPR011545">
    <property type="entry name" value="DEAD/DEAH_box_helicase_dom"/>
</dbReference>
<keyword evidence="3" id="KW-0378">Hydrolase</keyword>
<keyword evidence="4" id="KW-0347">Helicase</keyword>
<dbReference type="InterPro" id="IPR014001">
    <property type="entry name" value="Helicase_ATP-bd"/>
</dbReference>
<evidence type="ECO:0000256" key="1">
    <source>
        <dbReference type="ARBA" id="ARBA00012552"/>
    </source>
</evidence>
<keyword evidence="5" id="KW-0067">ATP-binding</keyword>
<evidence type="ECO:0000256" key="5">
    <source>
        <dbReference type="ARBA" id="ARBA00022840"/>
    </source>
</evidence>
<protein>
    <recommendedName>
        <fullName evidence="1">RNA helicase</fullName>
        <ecNumber evidence="1">3.6.4.13</ecNumber>
    </recommendedName>
</protein>
<reference evidence="8 9" key="1">
    <citation type="submission" date="2024-06" db="EMBL/GenBank/DDBJ databases">
        <authorList>
            <person name="Kraege A."/>
            <person name="Thomma B."/>
        </authorList>
    </citation>
    <scope>NUCLEOTIDE SEQUENCE [LARGE SCALE GENOMIC DNA]</scope>
</reference>
<feature type="domain" description="Helicase C-terminal" evidence="7">
    <location>
        <begin position="260"/>
        <end position="437"/>
    </location>
</feature>
<dbReference type="Gene3D" id="1.20.120.1080">
    <property type="match status" value="1"/>
</dbReference>
<dbReference type="EMBL" id="CAXHTA020000019">
    <property type="protein sequence ID" value="CAL5228772.1"/>
    <property type="molecule type" value="Genomic_DNA"/>
</dbReference>
<evidence type="ECO:0000256" key="3">
    <source>
        <dbReference type="ARBA" id="ARBA00022801"/>
    </source>
</evidence>
<evidence type="ECO:0000259" key="6">
    <source>
        <dbReference type="PROSITE" id="PS51192"/>
    </source>
</evidence>
<feature type="domain" description="Helicase ATP-binding" evidence="6">
    <location>
        <begin position="57"/>
        <end position="222"/>
    </location>
</feature>
<sequence>MATFLRPGEKRPGAFGITFDLDAGSTQALPVFNKNERLALEEQRRRLPAFQHRREILYLVEHHATTVIVGETGSGKSTQIPQYLLEAGWCSDGRMVACTQPRRVAVMTVAARVAEEAGSVLGQTVGYGIRFEDVTTPGVTKIRFCTDGVLMREMFEDPLLTQYSVVMVDEAHERSLATDTLLGLLKKVQRRRPDLRIIVASATLEADKVVSFFDTSTVRGPKALPSDTMRKPALLSIEGRTHSSQIHYLERPCSDYVRAAVQTASDIHREDAPGDILIFLTGQQECEDAVALLEEEARKVRQGKARLRMAPAALYAGLPAAAQLAAFEPAPRGYRKIVVATNIAETSVTIEGVCFVVDCCFAKQTAYNPLTGLGSLLVAPISRASAAQRAGRAGRLRPGHCFRLCTEADFQQLAEATVPEMQRSELASTVLQLKALGVDNMMAFDWLAPPPAETMVRALELLHALGALGADARLTSPLGQHLAELPVDPRLGRALLASGELGCAEEVLTIVAMLSVQSVWLSPHGQRKALDAAKSKFAVGEGDLVSGLNAWHAWQESGRLGKWAHHHFLNHRTLLRAADIRAQLTHHLRRLGIPIRSSEGDVISVQKALTAGLFMNAVQLSETTVDLQNPSSSGINVYKMLHSSGPGEAPKLRVHASSVLARTRPQYLLFWQVQQSSSGWYEMQDVTAVEADWLPEAAPHVFQRIGARAHIQ</sequence>
<dbReference type="SMART" id="SM00487">
    <property type="entry name" value="DEXDc"/>
    <property type="match status" value="1"/>
</dbReference>
<dbReference type="PANTHER" id="PTHR18934:SF136">
    <property type="entry name" value="ATP-DEPENDENT RNA HELICASE DHX35-RELATED"/>
    <property type="match status" value="1"/>
</dbReference>
<dbReference type="InterPro" id="IPR007502">
    <property type="entry name" value="Helicase-assoc_dom"/>
</dbReference>
<dbReference type="Pfam" id="PF21010">
    <property type="entry name" value="HA2_C"/>
    <property type="match status" value="1"/>
</dbReference>
<dbReference type="CDD" id="cd18791">
    <property type="entry name" value="SF2_C_RHA"/>
    <property type="match status" value="1"/>
</dbReference>
<dbReference type="EC" id="3.6.4.13" evidence="1"/>
<dbReference type="InterPro" id="IPR027417">
    <property type="entry name" value="P-loop_NTPase"/>
</dbReference>
<dbReference type="PROSITE" id="PS51194">
    <property type="entry name" value="HELICASE_CTER"/>
    <property type="match status" value="1"/>
</dbReference>
<dbReference type="InterPro" id="IPR002464">
    <property type="entry name" value="DNA/RNA_helicase_DEAH_CS"/>
</dbReference>
<evidence type="ECO:0000259" key="7">
    <source>
        <dbReference type="PROSITE" id="PS51194"/>
    </source>
</evidence>
<dbReference type="PROSITE" id="PS00690">
    <property type="entry name" value="DEAH_ATP_HELICASE"/>
    <property type="match status" value="1"/>
</dbReference>
<dbReference type="Pfam" id="PF07717">
    <property type="entry name" value="OB_NTP_bind"/>
    <property type="match status" value="1"/>
</dbReference>
<dbReference type="InterPro" id="IPR011709">
    <property type="entry name" value="DEAD-box_helicase_OB_fold"/>
</dbReference>
<dbReference type="SMART" id="SM00490">
    <property type="entry name" value="HELICc"/>
    <property type="match status" value="1"/>
</dbReference>
<keyword evidence="9" id="KW-1185">Reference proteome</keyword>
<evidence type="ECO:0000313" key="8">
    <source>
        <dbReference type="EMBL" id="CAL5228772.1"/>
    </source>
</evidence>
<dbReference type="SUPFAM" id="SSF52540">
    <property type="entry name" value="P-loop containing nucleoside triphosphate hydrolases"/>
    <property type="match status" value="1"/>
</dbReference>
<evidence type="ECO:0000256" key="4">
    <source>
        <dbReference type="ARBA" id="ARBA00022806"/>
    </source>
</evidence>
<gene>
    <name evidence="8" type="primary">g11961</name>
    <name evidence="8" type="ORF">VP750_LOCUS10678</name>
</gene>
<dbReference type="Pfam" id="PF00271">
    <property type="entry name" value="Helicase_C"/>
    <property type="match status" value="1"/>
</dbReference>
<dbReference type="Pfam" id="PF00270">
    <property type="entry name" value="DEAD"/>
    <property type="match status" value="1"/>
</dbReference>
<evidence type="ECO:0000313" key="9">
    <source>
        <dbReference type="Proteomes" id="UP001497392"/>
    </source>
</evidence>
<dbReference type="Pfam" id="PF04408">
    <property type="entry name" value="WHD_HA2"/>
    <property type="match status" value="1"/>
</dbReference>
<dbReference type="InterPro" id="IPR001650">
    <property type="entry name" value="Helicase_C-like"/>
</dbReference>
<organism evidence="8 9">
    <name type="scientific">Coccomyxa viridis</name>
    <dbReference type="NCBI Taxonomy" id="1274662"/>
    <lineage>
        <taxon>Eukaryota</taxon>
        <taxon>Viridiplantae</taxon>
        <taxon>Chlorophyta</taxon>
        <taxon>core chlorophytes</taxon>
        <taxon>Trebouxiophyceae</taxon>
        <taxon>Trebouxiophyceae incertae sedis</taxon>
        <taxon>Coccomyxaceae</taxon>
        <taxon>Coccomyxa</taxon>
    </lineage>
</organism>
<dbReference type="Proteomes" id="UP001497392">
    <property type="component" value="Unassembled WGS sequence"/>
</dbReference>
<keyword evidence="2" id="KW-0547">Nucleotide-binding</keyword>
<comment type="caution">
    <text evidence="8">The sequence shown here is derived from an EMBL/GenBank/DDBJ whole genome shotgun (WGS) entry which is preliminary data.</text>
</comment>
<name>A0ABP1GAB6_9CHLO</name>
<accession>A0ABP1GAB6</accession>
<dbReference type="Gene3D" id="3.40.50.300">
    <property type="entry name" value="P-loop containing nucleotide triphosphate hydrolases"/>
    <property type="match status" value="2"/>
</dbReference>
<dbReference type="InterPro" id="IPR048333">
    <property type="entry name" value="HA2_WH"/>
</dbReference>
<dbReference type="PANTHER" id="PTHR18934">
    <property type="entry name" value="ATP-DEPENDENT RNA HELICASE"/>
    <property type="match status" value="1"/>
</dbReference>
<dbReference type="SMART" id="SM00847">
    <property type="entry name" value="HA2"/>
    <property type="match status" value="1"/>
</dbReference>
<proteinExistence type="predicted"/>
<evidence type="ECO:0000256" key="2">
    <source>
        <dbReference type="ARBA" id="ARBA00022741"/>
    </source>
</evidence>
<dbReference type="PROSITE" id="PS51192">
    <property type="entry name" value="HELICASE_ATP_BIND_1"/>
    <property type="match status" value="1"/>
</dbReference>